<evidence type="ECO:0000313" key="2">
    <source>
        <dbReference type="EMBL" id="TRM61527.1"/>
    </source>
</evidence>
<dbReference type="STRING" id="97359.A0A550C9Q2"/>
<dbReference type="Gene3D" id="1.10.287.1490">
    <property type="match status" value="1"/>
</dbReference>
<feature type="region of interest" description="Disordered" evidence="1">
    <location>
        <begin position="50"/>
        <end position="73"/>
    </location>
</feature>
<gene>
    <name evidence="2" type="ORF">BD626DRAFT_79217</name>
</gene>
<feature type="compositionally biased region" description="Basic and acidic residues" evidence="1">
    <location>
        <begin position="62"/>
        <end position="71"/>
    </location>
</feature>
<accession>A0A550C9Q2</accession>
<dbReference type="SUPFAM" id="SSF90257">
    <property type="entry name" value="Myosin rod fragments"/>
    <property type="match status" value="1"/>
</dbReference>
<reference evidence="2 3" key="1">
    <citation type="journal article" date="2019" name="New Phytol.">
        <title>Comparative genomics reveals unique wood-decay strategies and fruiting body development in the Schizophyllaceae.</title>
        <authorList>
            <person name="Almasi E."/>
            <person name="Sahu N."/>
            <person name="Krizsan K."/>
            <person name="Balint B."/>
            <person name="Kovacs G.M."/>
            <person name="Kiss B."/>
            <person name="Cseklye J."/>
            <person name="Drula E."/>
            <person name="Henrissat B."/>
            <person name="Nagy I."/>
            <person name="Chovatia M."/>
            <person name="Adam C."/>
            <person name="LaButti K."/>
            <person name="Lipzen A."/>
            <person name="Riley R."/>
            <person name="Grigoriev I.V."/>
            <person name="Nagy L.G."/>
        </authorList>
    </citation>
    <scope>NUCLEOTIDE SEQUENCE [LARGE SCALE GENOMIC DNA]</scope>
    <source>
        <strain evidence="2 3">NL-1724</strain>
    </source>
</reference>
<organism evidence="2 3">
    <name type="scientific">Schizophyllum amplum</name>
    <dbReference type="NCBI Taxonomy" id="97359"/>
    <lineage>
        <taxon>Eukaryota</taxon>
        <taxon>Fungi</taxon>
        <taxon>Dikarya</taxon>
        <taxon>Basidiomycota</taxon>
        <taxon>Agaricomycotina</taxon>
        <taxon>Agaricomycetes</taxon>
        <taxon>Agaricomycetidae</taxon>
        <taxon>Agaricales</taxon>
        <taxon>Schizophyllaceae</taxon>
        <taxon>Schizophyllum</taxon>
    </lineage>
</organism>
<keyword evidence="3" id="KW-1185">Reference proteome</keyword>
<evidence type="ECO:0000313" key="3">
    <source>
        <dbReference type="Proteomes" id="UP000320762"/>
    </source>
</evidence>
<proteinExistence type="predicted"/>
<dbReference type="Proteomes" id="UP000320762">
    <property type="component" value="Unassembled WGS sequence"/>
</dbReference>
<feature type="region of interest" description="Disordered" evidence="1">
    <location>
        <begin position="185"/>
        <end position="210"/>
    </location>
</feature>
<evidence type="ECO:0000256" key="1">
    <source>
        <dbReference type="SAM" id="MobiDB-lite"/>
    </source>
</evidence>
<feature type="region of interest" description="Disordered" evidence="1">
    <location>
        <begin position="339"/>
        <end position="370"/>
    </location>
</feature>
<dbReference type="AlphaFoldDB" id="A0A550C9Q2"/>
<comment type="caution">
    <text evidence="2">The sequence shown here is derived from an EMBL/GenBank/DDBJ whole genome shotgun (WGS) entry which is preliminary data.</text>
</comment>
<sequence length="431" mass="47941">MEENVSKSSSLAQEKTTLQMELASMQRAIVELQERLTQAATELTASARQLQAAQTEARNANRRAEEAEKMQQDLQAEGTSLMRSLDEMRPKLVELMGAKLELADKIDSLERAVHTKEDTISQLEAALEDVRAEHTQAARQLADTTSMREKDALSTQEMNTELQRGYAQLQNELDAALESIQSLEAERSANHQEASRRLADMSHLSQSSQELLDELETLRAELEERRNVQEEEHDIFARAQNELEALRIEVSAKDEELERLRDSLISPSQANAPNSFGNEVLESARQLDLSAAHQRIRSLEDAVYASDARAHNLQRHVAMLEQQLAGRTAVVQRAISPPTGRASFGSSRGPAPALSVSPLDEGLSEETRHKRHVSLSMLKARMDSERAAAAVHGGSRPGTPLQAARRAHRPQFLDENHIFWCSACKGDLVIL</sequence>
<name>A0A550C9Q2_9AGAR</name>
<feature type="compositionally biased region" description="Basic and acidic residues" evidence="1">
    <location>
        <begin position="185"/>
        <end position="200"/>
    </location>
</feature>
<protein>
    <submittedName>
        <fullName evidence="2">Uncharacterized protein</fullName>
    </submittedName>
</protein>
<dbReference type="OrthoDB" id="10255630at2759"/>
<dbReference type="EMBL" id="VDMD01000016">
    <property type="protein sequence ID" value="TRM61527.1"/>
    <property type="molecule type" value="Genomic_DNA"/>
</dbReference>